<dbReference type="Pfam" id="PF05016">
    <property type="entry name" value="ParE_toxin"/>
    <property type="match status" value="1"/>
</dbReference>
<dbReference type="Gene3D" id="3.30.2310.20">
    <property type="entry name" value="RelE-like"/>
    <property type="match status" value="1"/>
</dbReference>
<dbReference type="EMBL" id="PQWO01000001">
    <property type="protein sequence ID" value="PZD75484.1"/>
    <property type="molecule type" value="Genomic_DNA"/>
</dbReference>
<dbReference type="Proteomes" id="UP000248857">
    <property type="component" value="Unassembled WGS sequence"/>
</dbReference>
<evidence type="ECO:0000256" key="1">
    <source>
        <dbReference type="ARBA" id="ARBA00006226"/>
    </source>
</evidence>
<evidence type="ECO:0000313" key="3">
    <source>
        <dbReference type="EMBL" id="PZD75484.1"/>
    </source>
</evidence>
<name>A0A2W1K257_9CYAN</name>
<gene>
    <name evidence="3" type="primary">relE2_1</name>
    <name evidence="3" type="ORF">C1752_00131</name>
</gene>
<accession>A0A2W1K257</accession>
<dbReference type="PANTHER" id="PTHR33755">
    <property type="entry name" value="TOXIN PARE1-RELATED"/>
    <property type="match status" value="1"/>
</dbReference>
<evidence type="ECO:0000256" key="2">
    <source>
        <dbReference type="ARBA" id="ARBA00022649"/>
    </source>
</evidence>
<dbReference type="PANTHER" id="PTHR33755:SF6">
    <property type="entry name" value="PLASMID STABILIZATION SYSTEM PROTEIN"/>
    <property type="match status" value="1"/>
</dbReference>
<comment type="caution">
    <text evidence="3">The sequence shown here is derived from an EMBL/GenBank/DDBJ whole genome shotgun (WGS) entry which is preliminary data.</text>
</comment>
<organism evidence="3 4">
    <name type="scientific">Acaryochloris thomasi RCC1774</name>
    <dbReference type="NCBI Taxonomy" id="1764569"/>
    <lineage>
        <taxon>Bacteria</taxon>
        <taxon>Bacillati</taxon>
        <taxon>Cyanobacteriota</taxon>
        <taxon>Cyanophyceae</taxon>
        <taxon>Acaryochloridales</taxon>
        <taxon>Acaryochloridaceae</taxon>
        <taxon>Acaryochloris</taxon>
        <taxon>Acaryochloris thomasi</taxon>
    </lineage>
</organism>
<dbReference type="AlphaFoldDB" id="A0A2W1K257"/>
<dbReference type="InterPro" id="IPR035093">
    <property type="entry name" value="RelE/ParE_toxin_dom_sf"/>
</dbReference>
<comment type="similarity">
    <text evidence="1">Belongs to the RelE toxin family.</text>
</comment>
<dbReference type="InterPro" id="IPR051803">
    <property type="entry name" value="TA_system_RelE-like_toxin"/>
</dbReference>
<keyword evidence="2" id="KW-1277">Toxin-antitoxin system</keyword>
<dbReference type="RefSeq" id="WP_110984121.1">
    <property type="nucleotide sequence ID" value="NZ_CAWNWM010000001.1"/>
</dbReference>
<keyword evidence="4" id="KW-1185">Reference proteome</keyword>
<dbReference type="NCBIfam" id="TIGR02385">
    <property type="entry name" value="RelE_StbE"/>
    <property type="match status" value="1"/>
</dbReference>
<sequence length="93" mass="10533">MSIVWTKSARQDVNDIWDYLALRNPDAAELTESQILKAIEGLSEFPKRGRPGRAAGTRELVIKGSPYVAVYWVEETRVVILRVLHGAQDWPNL</sequence>
<evidence type="ECO:0000313" key="4">
    <source>
        <dbReference type="Proteomes" id="UP000248857"/>
    </source>
</evidence>
<dbReference type="OrthoDB" id="532309at2"/>
<dbReference type="InterPro" id="IPR007712">
    <property type="entry name" value="RelE/ParE_toxin"/>
</dbReference>
<reference evidence="3 4" key="1">
    <citation type="journal article" date="2018" name="Sci. Rep.">
        <title>A novel species of the marine cyanobacterium Acaryochloris with a unique pigment content and lifestyle.</title>
        <authorList>
            <person name="Partensky F."/>
            <person name="Six C."/>
            <person name="Ratin M."/>
            <person name="Garczarek L."/>
            <person name="Vaulot D."/>
            <person name="Probert I."/>
            <person name="Calteau A."/>
            <person name="Gourvil P."/>
            <person name="Marie D."/>
            <person name="Grebert T."/>
            <person name="Bouchier C."/>
            <person name="Le Panse S."/>
            <person name="Gachenot M."/>
            <person name="Rodriguez F."/>
            <person name="Garrido J.L."/>
        </authorList>
    </citation>
    <scope>NUCLEOTIDE SEQUENCE [LARGE SCALE GENOMIC DNA]</scope>
    <source>
        <strain evidence="3 4">RCC1774</strain>
    </source>
</reference>
<proteinExistence type="inferred from homology"/>
<protein>
    <submittedName>
        <fullName evidence="3">Toxin RelE2</fullName>
    </submittedName>
</protein>